<evidence type="ECO:0000256" key="8">
    <source>
        <dbReference type="ARBA" id="ARBA00032117"/>
    </source>
</evidence>
<sequence>MKIAIGSDHAGFKYKEQIIAHLKELGHEVKDCGTYSLDSTDYPLWIIPTAEAVARGECERGIVLGGSGNGEAMAANKVKGVRCALCWSDETAQLSRQHNNSNVLSIGERMISIEIALRIVDIWLTTEFEGGRHVNRIAELDRYEAGQPMQ</sequence>
<evidence type="ECO:0000313" key="10">
    <source>
        <dbReference type="EMBL" id="GAT33536.1"/>
    </source>
</evidence>
<dbReference type="InterPro" id="IPR011860">
    <property type="entry name" value="Rib-5-P_Isoase_Actino"/>
</dbReference>
<evidence type="ECO:0000256" key="5">
    <source>
        <dbReference type="ARBA" id="ARBA00011959"/>
    </source>
</evidence>
<dbReference type="InterPro" id="IPR003500">
    <property type="entry name" value="RpiB_LacA_LacB"/>
</dbReference>
<dbReference type="SUPFAM" id="SSF89623">
    <property type="entry name" value="Ribose/Galactose isomerase RpiB/AlsB"/>
    <property type="match status" value="1"/>
</dbReference>
<feature type="binding site" evidence="9">
    <location>
        <begin position="66"/>
        <end position="70"/>
    </location>
    <ligand>
        <name>D-ribulose 5-phosphate</name>
        <dbReference type="ChEBI" id="CHEBI:58121"/>
    </ligand>
</feature>
<dbReference type="GO" id="GO:0004751">
    <property type="term" value="F:ribose-5-phosphate isomerase activity"/>
    <property type="evidence" value="ECO:0007669"/>
    <property type="project" value="UniProtKB-EC"/>
</dbReference>
<accession>A0A146GAC9</accession>
<dbReference type="GO" id="GO:0009052">
    <property type="term" value="P:pentose-phosphate shunt, non-oxidative branch"/>
    <property type="evidence" value="ECO:0007669"/>
    <property type="project" value="TreeGrafter"/>
</dbReference>
<comment type="subunit">
    <text evidence="4">Homodimer.</text>
</comment>
<evidence type="ECO:0000256" key="3">
    <source>
        <dbReference type="ARBA" id="ARBA00008754"/>
    </source>
</evidence>
<comment type="catalytic activity">
    <reaction evidence="1">
        <text>aldehydo-D-ribose 5-phosphate = D-ribulose 5-phosphate</text>
        <dbReference type="Rhea" id="RHEA:14657"/>
        <dbReference type="ChEBI" id="CHEBI:58121"/>
        <dbReference type="ChEBI" id="CHEBI:58273"/>
        <dbReference type="EC" id="5.3.1.6"/>
    </reaction>
</comment>
<evidence type="ECO:0000313" key="11">
    <source>
        <dbReference type="Proteomes" id="UP000076023"/>
    </source>
</evidence>
<keyword evidence="7 10" id="KW-0413">Isomerase</keyword>
<evidence type="ECO:0000256" key="9">
    <source>
        <dbReference type="PIRSR" id="PIRSR005384-2"/>
    </source>
</evidence>
<feature type="binding site" evidence="9">
    <location>
        <position position="109"/>
    </location>
    <ligand>
        <name>D-ribulose 5-phosphate</name>
        <dbReference type="ChEBI" id="CHEBI:58121"/>
    </ligand>
</feature>
<comment type="caution">
    <text evidence="10">The sequence shown here is derived from an EMBL/GenBank/DDBJ whole genome shotgun (WGS) entry which is preliminary data.</text>
</comment>
<evidence type="ECO:0000256" key="7">
    <source>
        <dbReference type="ARBA" id="ARBA00023235"/>
    </source>
</evidence>
<dbReference type="GO" id="GO:0019316">
    <property type="term" value="P:D-allose catabolic process"/>
    <property type="evidence" value="ECO:0007669"/>
    <property type="project" value="TreeGrafter"/>
</dbReference>
<dbReference type="NCBIfam" id="NF004051">
    <property type="entry name" value="PRK05571.1"/>
    <property type="match status" value="1"/>
</dbReference>
<feature type="binding site" evidence="9">
    <location>
        <begin position="8"/>
        <end position="9"/>
    </location>
    <ligand>
        <name>D-ribulose 5-phosphate</name>
        <dbReference type="ChEBI" id="CHEBI:58121"/>
    </ligand>
</feature>
<dbReference type="STRING" id="690879.TSACC_21953"/>
<protein>
    <recommendedName>
        <fullName evidence="6">Ribose-5-phosphate isomerase B</fullName>
        <ecNumber evidence="5">5.3.1.6</ecNumber>
    </recommendedName>
    <alternativeName>
        <fullName evidence="8">Phosphoriboisomerase B</fullName>
    </alternativeName>
</protein>
<dbReference type="EMBL" id="BDCO01000002">
    <property type="protein sequence ID" value="GAT33536.1"/>
    <property type="molecule type" value="Genomic_DNA"/>
</dbReference>
<gene>
    <name evidence="10" type="ORF">TSACC_21953</name>
</gene>
<dbReference type="AlphaFoldDB" id="A0A146GAC9"/>
<dbReference type="NCBIfam" id="TIGR01120">
    <property type="entry name" value="rpiB"/>
    <property type="match status" value="1"/>
</dbReference>
<comment type="similarity">
    <text evidence="3">Belongs to the LacAB/RpiB family.</text>
</comment>
<dbReference type="PANTHER" id="PTHR30345">
    <property type="entry name" value="RIBOSE-5-PHOSPHATE ISOMERASE B"/>
    <property type="match status" value="1"/>
</dbReference>
<dbReference type="Proteomes" id="UP000076023">
    <property type="component" value="Unassembled WGS sequence"/>
</dbReference>
<dbReference type="NCBIfam" id="TIGR02133">
    <property type="entry name" value="RPI_actino"/>
    <property type="match status" value="1"/>
</dbReference>
<name>A0A146GAC9_TERSA</name>
<dbReference type="FunCoup" id="A0A146GAC9">
    <property type="interactions" value="268"/>
</dbReference>
<dbReference type="Gene3D" id="3.40.1400.10">
    <property type="entry name" value="Sugar-phosphate isomerase, RpiB/LacA/LacB"/>
    <property type="match status" value="1"/>
</dbReference>
<feature type="binding site" evidence="9">
    <location>
        <position position="99"/>
    </location>
    <ligand>
        <name>D-ribulose 5-phosphate</name>
        <dbReference type="ChEBI" id="CHEBI:58121"/>
    </ligand>
</feature>
<evidence type="ECO:0000256" key="6">
    <source>
        <dbReference type="ARBA" id="ARBA00014007"/>
    </source>
</evidence>
<feature type="binding site" evidence="9">
    <location>
        <position position="132"/>
    </location>
    <ligand>
        <name>D-ribulose 5-phosphate</name>
        <dbReference type="ChEBI" id="CHEBI:58121"/>
    </ligand>
</feature>
<evidence type="ECO:0000256" key="1">
    <source>
        <dbReference type="ARBA" id="ARBA00001713"/>
    </source>
</evidence>
<dbReference type="EC" id="5.3.1.6" evidence="5"/>
<comment type="pathway">
    <text evidence="2">Carbohydrate degradation; pentose phosphate pathway; D-ribose 5-phosphate from D-ribulose 5-phosphate (non-oxidative stage): step 1/1.</text>
</comment>
<reference evidence="11" key="1">
    <citation type="journal article" date="2017" name="Genome Announc.">
        <title>Draft Genome Sequence of Terrimicrobium sacchariphilum NM-5T, a Facultative Anaerobic Soil Bacterium of the Class Spartobacteria.</title>
        <authorList>
            <person name="Qiu Y.L."/>
            <person name="Tourlousse D.M."/>
            <person name="Matsuura N."/>
            <person name="Ohashi A."/>
            <person name="Sekiguchi Y."/>
        </authorList>
    </citation>
    <scope>NUCLEOTIDE SEQUENCE [LARGE SCALE GENOMIC DNA]</scope>
    <source>
        <strain evidence="11">NM-5</strain>
    </source>
</reference>
<dbReference type="InterPro" id="IPR036569">
    <property type="entry name" value="RpiB_LacA_LacB_sf"/>
</dbReference>
<dbReference type="RefSeq" id="WP_075079261.1">
    <property type="nucleotide sequence ID" value="NZ_BDCO01000002.1"/>
</dbReference>
<dbReference type="InParanoid" id="A0A146GAC9"/>
<dbReference type="PANTHER" id="PTHR30345:SF0">
    <property type="entry name" value="DNA DAMAGE-REPAIR_TOLERATION PROTEIN DRT102"/>
    <property type="match status" value="1"/>
</dbReference>
<proteinExistence type="inferred from homology"/>
<evidence type="ECO:0000256" key="2">
    <source>
        <dbReference type="ARBA" id="ARBA00004988"/>
    </source>
</evidence>
<organism evidence="10 11">
    <name type="scientific">Terrimicrobium sacchariphilum</name>
    <dbReference type="NCBI Taxonomy" id="690879"/>
    <lineage>
        <taxon>Bacteria</taxon>
        <taxon>Pseudomonadati</taxon>
        <taxon>Verrucomicrobiota</taxon>
        <taxon>Terrimicrobiia</taxon>
        <taxon>Terrimicrobiales</taxon>
        <taxon>Terrimicrobiaceae</taxon>
        <taxon>Terrimicrobium</taxon>
    </lineage>
</organism>
<dbReference type="Pfam" id="PF02502">
    <property type="entry name" value="LacAB_rpiB"/>
    <property type="match status" value="1"/>
</dbReference>
<keyword evidence="11" id="KW-1185">Reference proteome</keyword>
<dbReference type="PIRSF" id="PIRSF005384">
    <property type="entry name" value="RpiB_LacA_B"/>
    <property type="match status" value="1"/>
</dbReference>
<evidence type="ECO:0000256" key="4">
    <source>
        <dbReference type="ARBA" id="ARBA00011738"/>
    </source>
</evidence>
<dbReference type="OrthoDB" id="1778624at2"/>
<feature type="binding site" evidence="9">
    <location>
        <position position="136"/>
    </location>
    <ligand>
        <name>D-ribulose 5-phosphate</name>
        <dbReference type="ChEBI" id="CHEBI:58121"/>
    </ligand>
</feature>
<dbReference type="InterPro" id="IPR004785">
    <property type="entry name" value="RpiB"/>
</dbReference>
<dbReference type="NCBIfam" id="TIGR00689">
    <property type="entry name" value="rpiB_lacA_lacB"/>
    <property type="match status" value="1"/>
</dbReference>